<evidence type="ECO:0000313" key="3">
    <source>
        <dbReference type="EMBL" id="PGG98957.1"/>
    </source>
</evidence>
<feature type="region of interest" description="Disordered" evidence="1">
    <location>
        <begin position="299"/>
        <end position="345"/>
    </location>
</feature>
<dbReference type="AlphaFoldDB" id="A0A2B7WR34"/>
<evidence type="ECO:0000256" key="1">
    <source>
        <dbReference type="SAM" id="MobiDB-lite"/>
    </source>
</evidence>
<protein>
    <submittedName>
        <fullName evidence="3">Uncharacterized protein</fullName>
    </submittedName>
</protein>
<feature type="compositionally biased region" description="Low complexity" evidence="1">
    <location>
        <begin position="382"/>
        <end position="391"/>
    </location>
</feature>
<sequence>MNRYLSIACLVLAFLIISVPRANGRIIAAREHRRIYERGRNIEVDNGVNARPPYGHIAGAVAAAPPSHNGVAFKDGSVVINVISSEKEGEAHGQISEHVPALVPVHSPALIDFQSAAHTPVLVPIQSAEHTPSPIPFRSAADSQAIIPIQTSSTPPVPAVPFPSTTAQVQQANIAADACTCYCLCPFHNFNIPAVNLATTLGLGGFPTATTLATVDSDAGLEVQPSDTAPITSFSTENGAETAGVAPSAFPEGEASTTAVAPVPSETGAGTPTEAAVAPDGNAAAGAVETVSNISTATNEALPSPAPAAPTEGAATVTDAAQPAATDADATQGAGPSADSAQSAVTEATVTAEAAASITENPATVTDADFTQGVTEDISASETATATQAAETDADSRQAAATREGPAETAAPEADPAAVSFDISTMSLHSALTLRLGG</sequence>
<evidence type="ECO:0000256" key="2">
    <source>
        <dbReference type="SAM" id="SignalP"/>
    </source>
</evidence>
<evidence type="ECO:0000313" key="4">
    <source>
        <dbReference type="Proteomes" id="UP000223968"/>
    </source>
</evidence>
<name>A0A2B7WR34_9EURO</name>
<proteinExistence type="predicted"/>
<dbReference type="STRING" id="1447875.A0A2B7WR34"/>
<feature type="compositionally biased region" description="Polar residues" evidence="1">
    <location>
        <begin position="225"/>
        <end position="239"/>
    </location>
</feature>
<feature type="region of interest" description="Disordered" evidence="1">
    <location>
        <begin position="223"/>
        <end position="278"/>
    </location>
</feature>
<keyword evidence="2" id="KW-0732">Signal</keyword>
<organism evidence="3 4">
    <name type="scientific">Helicocarpus griseus UAMH5409</name>
    <dbReference type="NCBI Taxonomy" id="1447875"/>
    <lineage>
        <taxon>Eukaryota</taxon>
        <taxon>Fungi</taxon>
        <taxon>Dikarya</taxon>
        <taxon>Ascomycota</taxon>
        <taxon>Pezizomycotina</taxon>
        <taxon>Eurotiomycetes</taxon>
        <taxon>Eurotiomycetidae</taxon>
        <taxon>Onygenales</taxon>
        <taxon>Ajellomycetaceae</taxon>
        <taxon>Helicocarpus</taxon>
    </lineage>
</organism>
<feature type="region of interest" description="Disordered" evidence="1">
    <location>
        <begin position="382"/>
        <end position="415"/>
    </location>
</feature>
<feature type="compositionally biased region" description="Low complexity" evidence="1">
    <location>
        <begin position="399"/>
        <end position="415"/>
    </location>
</feature>
<accession>A0A2B7WR34</accession>
<dbReference type="OrthoDB" id="4186159at2759"/>
<feature type="compositionally biased region" description="Low complexity" evidence="1">
    <location>
        <begin position="309"/>
        <end position="345"/>
    </location>
</feature>
<gene>
    <name evidence="3" type="ORF">AJ79_08732</name>
</gene>
<keyword evidence="4" id="KW-1185">Reference proteome</keyword>
<dbReference type="Proteomes" id="UP000223968">
    <property type="component" value="Unassembled WGS sequence"/>
</dbReference>
<feature type="signal peptide" evidence="2">
    <location>
        <begin position="1"/>
        <end position="24"/>
    </location>
</feature>
<comment type="caution">
    <text evidence="3">The sequence shown here is derived from an EMBL/GenBank/DDBJ whole genome shotgun (WGS) entry which is preliminary data.</text>
</comment>
<dbReference type="EMBL" id="PDNB01000216">
    <property type="protein sequence ID" value="PGG98957.1"/>
    <property type="molecule type" value="Genomic_DNA"/>
</dbReference>
<reference evidence="3 4" key="1">
    <citation type="submission" date="2017-10" db="EMBL/GenBank/DDBJ databases">
        <title>Comparative genomics in systemic dimorphic fungi from Ajellomycetaceae.</title>
        <authorList>
            <person name="Munoz J.F."/>
            <person name="Mcewen J.G."/>
            <person name="Clay O.K."/>
            <person name="Cuomo C.A."/>
        </authorList>
    </citation>
    <scope>NUCLEOTIDE SEQUENCE [LARGE SCALE GENOMIC DNA]</scope>
    <source>
        <strain evidence="3 4">UAMH5409</strain>
    </source>
</reference>
<feature type="chain" id="PRO_5013061233" evidence="2">
    <location>
        <begin position="25"/>
        <end position="438"/>
    </location>
</feature>